<organism evidence="2">
    <name type="scientific">marine metagenome</name>
    <dbReference type="NCBI Taxonomy" id="408172"/>
    <lineage>
        <taxon>unclassified sequences</taxon>
        <taxon>metagenomes</taxon>
        <taxon>ecological metagenomes</taxon>
    </lineage>
</organism>
<dbReference type="GO" id="GO:0016757">
    <property type="term" value="F:glycosyltransferase activity"/>
    <property type="evidence" value="ECO:0007669"/>
    <property type="project" value="InterPro"/>
</dbReference>
<evidence type="ECO:0000313" key="2">
    <source>
        <dbReference type="EMBL" id="SUZ89291.1"/>
    </source>
</evidence>
<accession>A0A381RCH6</accession>
<dbReference type="PANTHER" id="PTHR46656">
    <property type="entry name" value="PUTATIVE-RELATED"/>
    <property type="match status" value="1"/>
</dbReference>
<dbReference type="SUPFAM" id="SSF53756">
    <property type="entry name" value="UDP-Glycosyltransferase/glycogen phosphorylase"/>
    <property type="match status" value="1"/>
</dbReference>
<proteinExistence type="predicted"/>
<dbReference type="AlphaFoldDB" id="A0A381RCH6"/>
<dbReference type="Pfam" id="PF00534">
    <property type="entry name" value="Glycos_transf_1"/>
    <property type="match status" value="1"/>
</dbReference>
<name>A0A381RCH6_9ZZZZ</name>
<reference evidence="2" key="1">
    <citation type="submission" date="2018-05" db="EMBL/GenBank/DDBJ databases">
        <authorList>
            <person name="Lanie J.A."/>
            <person name="Ng W.-L."/>
            <person name="Kazmierczak K.M."/>
            <person name="Andrzejewski T.M."/>
            <person name="Davidsen T.M."/>
            <person name="Wayne K.J."/>
            <person name="Tettelin H."/>
            <person name="Glass J.I."/>
            <person name="Rusch D."/>
            <person name="Podicherti R."/>
            <person name="Tsui H.-C.T."/>
            <person name="Winkler M.E."/>
        </authorList>
    </citation>
    <scope>NUCLEOTIDE SEQUENCE</scope>
</reference>
<protein>
    <recommendedName>
        <fullName evidence="1">Glycosyl transferase family 1 domain-containing protein</fullName>
    </recommendedName>
</protein>
<dbReference type="Gene3D" id="3.40.50.2000">
    <property type="entry name" value="Glycogen Phosphorylase B"/>
    <property type="match status" value="1"/>
</dbReference>
<sequence length="439" mass="50009">MKRDFLGLVKKIGRFFFKFVMKNYKMMKPLLKWMDPEARSHFKAIVLRPIFKTLYSADSNAKIDTSLNQGVTLVGYPHADIGDGEFLRQTAKALLKVDADFGIYNYNSGIRSSQNDQRLAPFIRRDNPYRANIFFLKPDQIEASVVSLGNSFVNGRYNIGYWVWELSGFPEAWVGPLKYFNEIWCPSRFIQSTVSKYSTGFVVYMPPAFEIENSKEFDRAYFSLPKERFLFLFVFDFKSYISRKNPLGCIQAFQKAFPKSNKNVGLILKSMDGNQYPDEFMSLNKAVQGDSRINLIDATFSSEEIIGLMSVCDSFVSLHRSEGTGLSIAQSMLLGKPVIATNYSGNTDFTRPDNSCLVDCKLIEVNEGEYPFYQGQVWADPNIDQAANYMQKLVEDDVYRCAIAKAGCSYIKTYHNSETIGGNYRSRLIELELLGESSL</sequence>
<feature type="domain" description="Glycosyl transferase family 1" evidence="1">
    <location>
        <begin position="215"/>
        <end position="400"/>
    </location>
</feature>
<dbReference type="PANTHER" id="PTHR46656:SF3">
    <property type="entry name" value="PUTATIVE-RELATED"/>
    <property type="match status" value="1"/>
</dbReference>
<dbReference type="InterPro" id="IPR001296">
    <property type="entry name" value="Glyco_trans_1"/>
</dbReference>
<evidence type="ECO:0000259" key="1">
    <source>
        <dbReference type="Pfam" id="PF00534"/>
    </source>
</evidence>
<gene>
    <name evidence="2" type="ORF">METZ01_LOCUS42145</name>
</gene>
<dbReference type="EMBL" id="UINC01001814">
    <property type="protein sequence ID" value="SUZ89291.1"/>
    <property type="molecule type" value="Genomic_DNA"/>
</dbReference>